<dbReference type="SUPFAM" id="SSF53335">
    <property type="entry name" value="S-adenosyl-L-methionine-dependent methyltransferases"/>
    <property type="match status" value="1"/>
</dbReference>
<keyword evidence="1" id="KW-0812">Transmembrane</keyword>
<dbReference type="GO" id="GO:0008168">
    <property type="term" value="F:methyltransferase activity"/>
    <property type="evidence" value="ECO:0007669"/>
    <property type="project" value="UniProtKB-KW"/>
</dbReference>
<dbReference type="InterPro" id="IPR029063">
    <property type="entry name" value="SAM-dependent_MTases_sf"/>
</dbReference>
<evidence type="ECO:0000259" key="2">
    <source>
        <dbReference type="Pfam" id="PF13649"/>
    </source>
</evidence>
<dbReference type="CDD" id="cd02440">
    <property type="entry name" value="AdoMet_MTases"/>
    <property type="match status" value="1"/>
</dbReference>
<dbReference type="PANTHER" id="PTHR45277">
    <property type="entry name" value="EXPRESSED PROTEIN"/>
    <property type="match status" value="1"/>
</dbReference>
<name>A0ABT7MZF9_9MICO</name>
<evidence type="ECO:0000313" key="3">
    <source>
        <dbReference type="EMBL" id="MDL9979822.1"/>
    </source>
</evidence>
<organism evidence="3 4">
    <name type="scientific">Microbacterium candidum</name>
    <dbReference type="NCBI Taxonomy" id="3041922"/>
    <lineage>
        <taxon>Bacteria</taxon>
        <taxon>Bacillati</taxon>
        <taxon>Actinomycetota</taxon>
        <taxon>Actinomycetes</taxon>
        <taxon>Micrococcales</taxon>
        <taxon>Microbacteriaceae</taxon>
        <taxon>Microbacterium</taxon>
    </lineage>
</organism>
<accession>A0ABT7MZF9</accession>
<dbReference type="PANTHER" id="PTHR45277:SF1">
    <property type="entry name" value="EXPRESSED PROTEIN"/>
    <property type="match status" value="1"/>
</dbReference>
<dbReference type="EMBL" id="JASXSZ010000003">
    <property type="protein sequence ID" value="MDL9979822.1"/>
    <property type="molecule type" value="Genomic_DNA"/>
</dbReference>
<protein>
    <submittedName>
        <fullName evidence="3">Class I SAM-dependent methyltransferase</fullName>
        <ecNumber evidence="3">2.1.-.-</ecNumber>
    </submittedName>
</protein>
<dbReference type="EC" id="2.1.-.-" evidence="3"/>
<dbReference type="Pfam" id="PF13649">
    <property type="entry name" value="Methyltransf_25"/>
    <property type="match status" value="1"/>
</dbReference>
<sequence length="250" mass="26595">MAAPSPRPAGSYGMDASWVPWLWAAIGIVYLVLAGFSVFSWGAPLWVTFLVAVLGLAFLAGGALFWNASAHGKFLVWRELLDELPAPARVLDLGCGRGAVTIMTAEAFPRADVTGVDLWRSIDQSGNSPAAAEANATVNGVSGRTRFVTGDMTALPQFDGGSFDLVTASLAIHNIHSPLGRRSAIGEAWRVLSPGGRLVIVDISKVDEYIVHLRALGAALTVRRAGWRMWWSGPWMATRILIAAKPGASS</sequence>
<dbReference type="InterPro" id="IPR041698">
    <property type="entry name" value="Methyltransf_25"/>
</dbReference>
<keyword evidence="3" id="KW-0489">Methyltransferase</keyword>
<dbReference type="RefSeq" id="WP_286288753.1">
    <property type="nucleotide sequence ID" value="NZ_JASXSZ010000003.1"/>
</dbReference>
<dbReference type="Proteomes" id="UP001235064">
    <property type="component" value="Unassembled WGS sequence"/>
</dbReference>
<keyword evidence="3" id="KW-0808">Transferase</keyword>
<feature type="domain" description="Methyltransferase" evidence="2">
    <location>
        <begin position="90"/>
        <end position="196"/>
    </location>
</feature>
<evidence type="ECO:0000313" key="4">
    <source>
        <dbReference type="Proteomes" id="UP001235064"/>
    </source>
</evidence>
<keyword evidence="1" id="KW-1133">Transmembrane helix</keyword>
<reference evidence="3 4" key="1">
    <citation type="submission" date="2023-06" db="EMBL/GenBank/DDBJ databases">
        <title>Microbacterium sp. nov., isolated from a waste landfill.</title>
        <authorList>
            <person name="Wen W."/>
        </authorList>
    </citation>
    <scope>NUCLEOTIDE SEQUENCE [LARGE SCALE GENOMIC DNA]</scope>
    <source>
        <strain evidence="3 4">ASV49</strain>
    </source>
</reference>
<comment type="caution">
    <text evidence="3">The sequence shown here is derived from an EMBL/GenBank/DDBJ whole genome shotgun (WGS) entry which is preliminary data.</text>
</comment>
<feature type="transmembrane region" description="Helical" evidence="1">
    <location>
        <begin position="45"/>
        <end position="68"/>
    </location>
</feature>
<gene>
    <name evidence="3" type="ORF">QSV35_10820</name>
</gene>
<keyword evidence="1" id="KW-0472">Membrane</keyword>
<proteinExistence type="predicted"/>
<keyword evidence="4" id="KW-1185">Reference proteome</keyword>
<dbReference type="GO" id="GO:0032259">
    <property type="term" value="P:methylation"/>
    <property type="evidence" value="ECO:0007669"/>
    <property type="project" value="UniProtKB-KW"/>
</dbReference>
<evidence type="ECO:0000256" key="1">
    <source>
        <dbReference type="SAM" id="Phobius"/>
    </source>
</evidence>
<feature type="transmembrane region" description="Helical" evidence="1">
    <location>
        <begin position="21"/>
        <end position="39"/>
    </location>
</feature>
<dbReference type="Gene3D" id="3.40.50.150">
    <property type="entry name" value="Vaccinia Virus protein VP39"/>
    <property type="match status" value="1"/>
</dbReference>